<organism evidence="2 3">
    <name type="scientific">Tritrichomonas musculus</name>
    <dbReference type="NCBI Taxonomy" id="1915356"/>
    <lineage>
        <taxon>Eukaryota</taxon>
        <taxon>Metamonada</taxon>
        <taxon>Parabasalia</taxon>
        <taxon>Tritrichomonadida</taxon>
        <taxon>Tritrichomonadidae</taxon>
        <taxon>Tritrichomonas</taxon>
    </lineage>
</organism>
<dbReference type="PANTHER" id="PTHR15243:SF0">
    <property type="entry name" value="SERINE_THREONINE-PROTEIN KINASE 19"/>
    <property type="match status" value="1"/>
</dbReference>
<evidence type="ECO:0000256" key="1">
    <source>
        <dbReference type="ARBA" id="ARBA00093458"/>
    </source>
</evidence>
<dbReference type="Pfam" id="PF10494">
    <property type="entry name" value="Stk19"/>
    <property type="match status" value="1"/>
</dbReference>
<proteinExistence type="inferred from homology"/>
<reference evidence="2 3" key="1">
    <citation type="submission" date="2024-04" db="EMBL/GenBank/DDBJ databases">
        <title>Tritrichomonas musculus Genome.</title>
        <authorList>
            <person name="Alves-Ferreira E."/>
            <person name="Grigg M."/>
            <person name="Lorenzi H."/>
            <person name="Galac M."/>
        </authorList>
    </citation>
    <scope>NUCLEOTIDE SEQUENCE [LARGE SCALE GENOMIC DNA]</scope>
    <source>
        <strain evidence="2 3">EAF2021</strain>
    </source>
</reference>
<protein>
    <submittedName>
        <fullName evidence="2">Uncharacterized protein</fullName>
    </submittedName>
</protein>
<evidence type="ECO:0000313" key="2">
    <source>
        <dbReference type="EMBL" id="KAK8896357.1"/>
    </source>
</evidence>
<evidence type="ECO:0000313" key="3">
    <source>
        <dbReference type="Proteomes" id="UP001470230"/>
    </source>
</evidence>
<dbReference type="PANTHER" id="PTHR15243">
    <property type="entry name" value="SERINE/THREONINE-PROTEIN KINASE 19"/>
    <property type="match status" value="1"/>
</dbReference>
<name>A0ABR2L0Y6_9EUKA</name>
<dbReference type="EMBL" id="JAPFFF010000002">
    <property type="protein sequence ID" value="KAK8896357.1"/>
    <property type="molecule type" value="Genomic_DNA"/>
</dbReference>
<comment type="caution">
    <text evidence="2">The sequence shown here is derived from an EMBL/GenBank/DDBJ whole genome shotgun (WGS) entry which is preliminary data.</text>
</comment>
<gene>
    <name evidence="2" type="ORF">M9Y10_014255</name>
</gene>
<comment type="similarity">
    <text evidence="1">Belongs to the STK19 family.</text>
</comment>
<sequence>MEEEEEYVSNDENYNYQIINPTHKLFLSLRDNFYSRIKPVPNKNKMEISSPLVFDAQLYQLSNDYLSIRSDIEILIRKKIIRCFNLNLSKYGTERYYMLEIDYVDQLRRMNDELVNNFLNFVINKSYISPTISTKTLELNHFSSKDISYLVNKKVLLLNTGKGQPYILSVPSSSSIIYSISNGRKHLVTYLNHQKNKIVEKFDVERQNIKDSIFYAEFHCQELLGIGVFEEIKISNRPSQIILKYDPYKAVE</sequence>
<dbReference type="Proteomes" id="UP001470230">
    <property type="component" value="Unassembled WGS sequence"/>
</dbReference>
<keyword evidence="3" id="KW-1185">Reference proteome</keyword>
<accession>A0ABR2L0Y6</accession>
<dbReference type="InterPro" id="IPR018865">
    <property type="entry name" value="STK19-like"/>
</dbReference>